<dbReference type="Proteomes" id="UP001269144">
    <property type="component" value="Unassembled WGS sequence"/>
</dbReference>
<evidence type="ECO:0000256" key="1">
    <source>
        <dbReference type="ARBA" id="ARBA00010529"/>
    </source>
</evidence>
<feature type="region of interest" description="Disordered" evidence="3">
    <location>
        <begin position="1"/>
        <end position="28"/>
    </location>
</feature>
<dbReference type="InterPro" id="IPR000119">
    <property type="entry name" value="Hist_DNA-bd"/>
</dbReference>
<accession>A0ABU2HTY0</accession>
<evidence type="ECO:0000313" key="4">
    <source>
        <dbReference type="EMBL" id="MDS9468501.1"/>
    </source>
</evidence>
<sequence>MVSRKQERRSKHDPSTEEPTSSDPGNAHVLQKRQFLAQIAQRTGLRNTEIKPVVEATLAELGDAIAAGKTLALPPLGRARINRQTDASGSEVIVLRLRRRKAAESGNEDDAQGADE</sequence>
<evidence type="ECO:0000313" key="5">
    <source>
        <dbReference type="Proteomes" id="UP001269144"/>
    </source>
</evidence>
<evidence type="ECO:0000256" key="2">
    <source>
        <dbReference type="ARBA" id="ARBA00023125"/>
    </source>
</evidence>
<dbReference type="RefSeq" id="WP_311160722.1">
    <property type="nucleotide sequence ID" value="NZ_JAVQLW010000001.1"/>
</dbReference>
<reference evidence="5" key="1">
    <citation type="submission" date="2023-07" db="EMBL/GenBank/DDBJ databases">
        <title>Paracoccus sp. MBLB3053 whole genome sequence.</title>
        <authorList>
            <person name="Hwang C.Y."/>
            <person name="Cho E.-S."/>
            <person name="Seo M.-J."/>
        </authorList>
    </citation>
    <scope>NUCLEOTIDE SEQUENCE [LARGE SCALE GENOMIC DNA]</scope>
    <source>
        <strain evidence="5">MBLB3053</strain>
    </source>
</reference>
<dbReference type="Gene3D" id="4.10.520.10">
    <property type="entry name" value="IHF-like DNA-binding proteins"/>
    <property type="match status" value="1"/>
</dbReference>
<keyword evidence="2 4" id="KW-0238">DNA-binding</keyword>
<dbReference type="InterPro" id="IPR010992">
    <property type="entry name" value="IHF-like_DNA-bd_dom_sf"/>
</dbReference>
<comment type="similarity">
    <text evidence="1">Belongs to the bacterial histone-like protein family.</text>
</comment>
<keyword evidence="5" id="KW-1185">Reference proteome</keyword>
<dbReference type="Pfam" id="PF00216">
    <property type="entry name" value="Bac_DNA_binding"/>
    <property type="match status" value="1"/>
</dbReference>
<evidence type="ECO:0000256" key="3">
    <source>
        <dbReference type="SAM" id="MobiDB-lite"/>
    </source>
</evidence>
<protein>
    <submittedName>
        <fullName evidence="4">HU family DNA-binding protein</fullName>
    </submittedName>
</protein>
<gene>
    <name evidence="4" type="ORF">RGQ15_13085</name>
</gene>
<name>A0ABU2HTY0_9RHOB</name>
<dbReference type="EMBL" id="JAVQLW010000001">
    <property type="protein sequence ID" value="MDS9468501.1"/>
    <property type="molecule type" value="Genomic_DNA"/>
</dbReference>
<comment type="caution">
    <text evidence="4">The sequence shown here is derived from an EMBL/GenBank/DDBJ whole genome shotgun (WGS) entry which is preliminary data.</text>
</comment>
<dbReference type="SUPFAM" id="SSF47729">
    <property type="entry name" value="IHF-like DNA-binding proteins"/>
    <property type="match status" value="1"/>
</dbReference>
<dbReference type="GO" id="GO:0003677">
    <property type="term" value="F:DNA binding"/>
    <property type="evidence" value="ECO:0007669"/>
    <property type="project" value="UniProtKB-KW"/>
</dbReference>
<proteinExistence type="inferred from homology"/>
<organism evidence="4 5">
    <name type="scientific">Paracoccus aurantius</name>
    <dbReference type="NCBI Taxonomy" id="3073814"/>
    <lineage>
        <taxon>Bacteria</taxon>
        <taxon>Pseudomonadati</taxon>
        <taxon>Pseudomonadota</taxon>
        <taxon>Alphaproteobacteria</taxon>
        <taxon>Rhodobacterales</taxon>
        <taxon>Paracoccaceae</taxon>
        <taxon>Paracoccus</taxon>
    </lineage>
</organism>